<comment type="similarity">
    <text evidence="1 4">Belongs to the D-isomer specific 2-hydroxyacid dehydrogenase family.</text>
</comment>
<accession>A0A4R8M8F9</accession>
<feature type="domain" description="D-isomer specific 2-hydroxyacid dehydrogenase NAD-binding" evidence="6">
    <location>
        <begin position="110"/>
        <end position="288"/>
    </location>
</feature>
<feature type="domain" description="D-isomer specific 2-hydroxyacid dehydrogenase catalytic" evidence="5">
    <location>
        <begin position="11"/>
        <end position="320"/>
    </location>
</feature>
<gene>
    <name evidence="7" type="ORF">C8D99_10489</name>
</gene>
<dbReference type="PROSITE" id="PS00065">
    <property type="entry name" value="D_2_HYDROXYACID_DH_1"/>
    <property type="match status" value="1"/>
</dbReference>
<dbReference type="PROSITE" id="PS00671">
    <property type="entry name" value="D_2_HYDROXYACID_DH_3"/>
    <property type="match status" value="1"/>
</dbReference>
<evidence type="ECO:0000313" key="8">
    <source>
        <dbReference type="Proteomes" id="UP000295066"/>
    </source>
</evidence>
<evidence type="ECO:0000256" key="3">
    <source>
        <dbReference type="ARBA" id="ARBA00023027"/>
    </source>
</evidence>
<dbReference type="PANTHER" id="PTHR10996:SF178">
    <property type="entry name" value="2-HYDROXYACID DEHYDROGENASE YGL185C-RELATED"/>
    <property type="match status" value="1"/>
</dbReference>
<reference evidence="7 8" key="1">
    <citation type="submission" date="2019-03" db="EMBL/GenBank/DDBJ databases">
        <title>Genomic Encyclopedia of Type Strains, Phase IV (KMG-IV): sequencing the most valuable type-strain genomes for metagenomic binning, comparative biology and taxonomic classification.</title>
        <authorList>
            <person name="Goeker M."/>
        </authorList>
    </citation>
    <scope>NUCLEOTIDE SEQUENCE [LARGE SCALE GENOMIC DNA]</scope>
    <source>
        <strain evidence="7 8">DSM 25964</strain>
    </source>
</reference>
<organism evidence="7 8">
    <name type="scientific">Aminivibrio pyruvatiphilus</name>
    <dbReference type="NCBI Taxonomy" id="1005740"/>
    <lineage>
        <taxon>Bacteria</taxon>
        <taxon>Thermotogati</taxon>
        <taxon>Synergistota</taxon>
        <taxon>Synergistia</taxon>
        <taxon>Synergistales</taxon>
        <taxon>Aminobacteriaceae</taxon>
        <taxon>Aminivibrio</taxon>
    </lineage>
</organism>
<dbReference type="CDD" id="cd05301">
    <property type="entry name" value="GDH"/>
    <property type="match status" value="1"/>
</dbReference>
<dbReference type="InterPro" id="IPR006140">
    <property type="entry name" value="D-isomer_DH_NAD-bd"/>
</dbReference>
<dbReference type="Pfam" id="PF00389">
    <property type="entry name" value="2-Hacid_dh"/>
    <property type="match status" value="1"/>
</dbReference>
<proteinExistence type="inferred from homology"/>
<evidence type="ECO:0000256" key="4">
    <source>
        <dbReference type="RuleBase" id="RU003719"/>
    </source>
</evidence>
<comment type="caution">
    <text evidence="7">The sequence shown here is derived from an EMBL/GenBank/DDBJ whole genome shotgun (WGS) entry which is preliminary data.</text>
</comment>
<dbReference type="PROSITE" id="PS00670">
    <property type="entry name" value="D_2_HYDROXYACID_DH_2"/>
    <property type="match status" value="1"/>
</dbReference>
<dbReference type="GO" id="GO:0005829">
    <property type="term" value="C:cytosol"/>
    <property type="evidence" value="ECO:0007669"/>
    <property type="project" value="TreeGrafter"/>
</dbReference>
<evidence type="ECO:0000259" key="6">
    <source>
        <dbReference type="Pfam" id="PF02826"/>
    </source>
</evidence>
<keyword evidence="8" id="KW-1185">Reference proteome</keyword>
<protein>
    <submittedName>
        <fullName evidence="7">Glyoxylate reductase</fullName>
    </submittedName>
</protein>
<dbReference type="AlphaFoldDB" id="A0A4R8M8F9"/>
<dbReference type="Proteomes" id="UP000295066">
    <property type="component" value="Unassembled WGS sequence"/>
</dbReference>
<evidence type="ECO:0000259" key="5">
    <source>
        <dbReference type="Pfam" id="PF00389"/>
    </source>
</evidence>
<dbReference type="InterPro" id="IPR029752">
    <property type="entry name" value="D-isomer_DH_CS1"/>
</dbReference>
<dbReference type="GO" id="GO:0051287">
    <property type="term" value="F:NAD binding"/>
    <property type="evidence" value="ECO:0007669"/>
    <property type="project" value="InterPro"/>
</dbReference>
<dbReference type="InterPro" id="IPR050223">
    <property type="entry name" value="D-isomer_2-hydroxyacid_DH"/>
</dbReference>
<dbReference type="InterPro" id="IPR036291">
    <property type="entry name" value="NAD(P)-bd_dom_sf"/>
</dbReference>
<evidence type="ECO:0000256" key="2">
    <source>
        <dbReference type="ARBA" id="ARBA00023002"/>
    </source>
</evidence>
<dbReference type="RefSeq" id="WP_133956886.1">
    <property type="nucleotide sequence ID" value="NZ_SORI01000004.1"/>
</dbReference>
<evidence type="ECO:0000313" key="7">
    <source>
        <dbReference type="EMBL" id="TDY61849.1"/>
    </source>
</evidence>
<dbReference type="EMBL" id="SORI01000004">
    <property type="protein sequence ID" value="TDY61849.1"/>
    <property type="molecule type" value="Genomic_DNA"/>
</dbReference>
<dbReference type="Gene3D" id="3.40.50.720">
    <property type="entry name" value="NAD(P)-binding Rossmann-like Domain"/>
    <property type="match status" value="2"/>
</dbReference>
<dbReference type="FunFam" id="3.40.50.720:FF:000462">
    <property type="entry name" value="Glyoxylate reductase (NADP+)"/>
    <property type="match status" value="1"/>
</dbReference>
<dbReference type="SUPFAM" id="SSF52283">
    <property type="entry name" value="Formate/glycerate dehydrogenase catalytic domain-like"/>
    <property type="match status" value="1"/>
</dbReference>
<dbReference type="GO" id="GO:0016618">
    <property type="term" value="F:hydroxypyruvate reductase [NAD(P)H] activity"/>
    <property type="evidence" value="ECO:0007669"/>
    <property type="project" value="TreeGrafter"/>
</dbReference>
<dbReference type="PANTHER" id="PTHR10996">
    <property type="entry name" value="2-HYDROXYACID DEHYDROGENASE-RELATED"/>
    <property type="match status" value="1"/>
</dbReference>
<dbReference type="Pfam" id="PF02826">
    <property type="entry name" value="2-Hacid_dh_C"/>
    <property type="match status" value="1"/>
</dbReference>
<dbReference type="InterPro" id="IPR029753">
    <property type="entry name" value="D-isomer_DH_CS"/>
</dbReference>
<sequence>MPLPKAYVTRRVQDAGLGLLPGRVEFEVWEKTVPVDREVLLEKASQVQGLLCTLSDRIDEELLARCPGLKVVSNYAVGYDNIDVEAATRRGVLVTNTPDVLTNATADIAFTLILASARRVVEANEFLRSGDWVTWHPDLLLGQDVSEAVLGIVGMGKIGRAVAKRAAGFSMKILFFNRSPRPDMEKELGARQVPLDELLRESDFVSLHCPLSAETKGLIGERELRMMKKSAILINTSRGPVVDQKALYRACSEQWIWGAGLDVFEKEPVPLDEPLLSLKNVTTIPHLGSATIRAREGMARKAAENLLAALEGRKPADLVNPEAWKE</sequence>
<name>A0A4R8M8F9_9BACT</name>
<keyword evidence="2 4" id="KW-0560">Oxidoreductase</keyword>
<evidence type="ECO:0000256" key="1">
    <source>
        <dbReference type="ARBA" id="ARBA00005854"/>
    </source>
</evidence>
<dbReference type="OrthoDB" id="9805416at2"/>
<keyword evidence="3" id="KW-0520">NAD</keyword>
<dbReference type="InterPro" id="IPR006139">
    <property type="entry name" value="D-isomer_2_OHA_DH_cat_dom"/>
</dbReference>
<dbReference type="GO" id="GO:0030267">
    <property type="term" value="F:glyoxylate reductase (NADPH) activity"/>
    <property type="evidence" value="ECO:0007669"/>
    <property type="project" value="TreeGrafter"/>
</dbReference>
<dbReference type="SUPFAM" id="SSF51735">
    <property type="entry name" value="NAD(P)-binding Rossmann-fold domains"/>
    <property type="match status" value="1"/>
</dbReference>